<dbReference type="Proteomes" id="UP000078272">
    <property type="component" value="Unassembled WGS sequence"/>
</dbReference>
<dbReference type="Pfam" id="PF03594">
    <property type="entry name" value="BenE"/>
    <property type="match status" value="1"/>
</dbReference>
<dbReference type="NCBIfam" id="TIGR00843">
    <property type="entry name" value="benE"/>
    <property type="match status" value="1"/>
</dbReference>
<organism evidence="2 3">
    <name type="scientific">Aureimonas ureilytica</name>
    <dbReference type="NCBI Taxonomy" id="401562"/>
    <lineage>
        <taxon>Bacteria</taxon>
        <taxon>Pseudomonadati</taxon>
        <taxon>Pseudomonadota</taxon>
        <taxon>Alphaproteobacteria</taxon>
        <taxon>Hyphomicrobiales</taxon>
        <taxon>Aurantimonadaceae</taxon>
        <taxon>Aureimonas</taxon>
    </lineage>
</organism>
<sequence length="383" mass="38253">MRLPPLPAISAGLLAAFVGFASSFSVVLQGLVGVGATQEQAASGILALSVAMGVCGILVTLRTKMPISIAWSTPGAALLAGAGVPHGGFAAAIGAFILAAALVTLSGLVKPIGRAMSAIPVSLANAMLAGILLPLCLAPVKAVAAMPLAGLAIVAVWFLVGRWSRILAVPAAAVATVLLILATHPAPMEQASIMPAPVFVAPDWSLATMIGIGLPLFLITMASQNIPGLAVLKVNGFSPEPGPLFTVTGLFSLACAPFGGHAVNLAAITAAICAGDEAGPDRARRWWAGVVSGLAYIAFGLAAGWVTVFAGQAPVLVQAMAGLALIGAFTNALSGTIAQAQDREAAILCFVTTASGTAFLGISAPFWGLAVGGIALFAARIRK</sequence>
<feature type="transmembrane region" description="Helical" evidence="1">
    <location>
        <begin position="89"/>
        <end position="109"/>
    </location>
</feature>
<keyword evidence="1" id="KW-1133">Transmembrane helix</keyword>
<dbReference type="RefSeq" id="WP_058636076.1">
    <property type="nucleotide sequence ID" value="NZ_LDPZ01000046.1"/>
</dbReference>
<dbReference type="EMBL" id="LDPZ01000046">
    <property type="protein sequence ID" value="KTQ86964.1"/>
    <property type="molecule type" value="Genomic_DNA"/>
</dbReference>
<evidence type="ECO:0000256" key="1">
    <source>
        <dbReference type="SAM" id="Phobius"/>
    </source>
</evidence>
<dbReference type="STRING" id="401562.NS365_18755"/>
<dbReference type="PANTHER" id="PTHR30199">
    <property type="entry name" value="MFS FAMILY TRANSPORTER, PREDICTED SUBSTRATE BENZOATE"/>
    <property type="match status" value="1"/>
</dbReference>
<feature type="transmembrane region" description="Helical" evidence="1">
    <location>
        <begin position="204"/>
        <end position="224"/>
    </location>
</feature>
<evidence type="ECO:0000313" key="2">
    <source>
        <dbReference type="EMBL" id="KTQ86964.1"/>
    </source>
</evidence>
<dbReference type="GO" id="GO:0042925">
    <property type="term" value="F:benzoate transmembrane transporter activity"/>
    <property type="evidence" value="ECO:0007669"/>
    <property type="project" value="InterPro"/>
</dbReference>
<dbReference type="OrthoDB" id="9792424at2"/>
<feature type="transmembrane region" description="Helical" evidence="1">
    <location>
        <begin position="41"/>
        <end position="61"/>
    </location>
</feature>
<feature type="transmembrane region" description="Helical" evidence="1">
    <location>
        <begin position="166"/>
        <end position="183"/>
    </location>
</feature>
<feature type="transmembrane region" description="Helical" evidence="1">
    <location>
        <begin position="345"/>
        <end position="378"/>
    </location>
</feature>
<feature type="transmembrane region" description="Helical" evidence="1">
    <location>
        <begin position="115"/>
        <end position="135"/>
    </location>
</feature>
<dbReference type="AlphaFoldDB" id="A0A175R4A2"/>
<dbReference type="GO" id="GO:0005886">
    <property type="term" value="C:plasma membrane"/>
    <property type="evidence" value="ECO:0007669"/>
    <property type="project" value="TreeGrafter"/>
</dbReference>
<keyword evidence="1" id="KW-0812">Transmembrane</keyword>
<proteinExistence type="predicted"/>
<dbReference type="PATRIC" id="fig|401562.3.peg.3484"/>
<feature type="transmembrane region" description="Helical" evidence="1">
    <location>
        <begin position="286"/>
        <end position="309"/>
    </location>
</feature>
<feature type="transmembrane region" description="Helical" evidence="1">
    <location>
        <begin position="244"/>
        <end position="274"/>
    </location>
</feature>
<gene>
    <name evidence="2" type="ORF">NS226_17720</name>
</gene>
<evidence type="ECO:0000313" key="3">
    <source>
        <dbReference type="Proteomes" id="UP000078272"/>
    </source>
</evidence>
<name>A0A175R4A2_9HYPH</name>
<dbReference type="PANTHER" id="PTHR30199:SF0">
    <property type="entry name" value="INNER MEMBRANE PROTEIN YDCO"/>
    <property type="match status" value="1"/>
</dbReference>
<protein>
    <submittedName>
        <fullName evidence="2">Benzoate transporter</fullName>
    </submittedName>
</protein>
<dbReference type="InterPro" id="IPR004711">
    <property type="entry name" value="Benzoate_Transporter"/>
</dbReference>
<keyword evidence="1" id="KW-0472">Membrane</keyword>
<accession>A0A175R4A2</accession>
<feature type="transmembrane region" description="Helical" evidence="1">
    <location>
        <begin position="315"/>
        <end position="333"/>
    </location>
</feature>
<comment type="caution">
    <text evidence="2">The sequence shown here is derived from an EMBL/GenBank/DDBJ whole genome shotgun (WGS) entry which is preliminary data.</text>
</comment>
<reference evidence="2 3" key="1">
    <citation type="journal article" date="2016" name="Front. Microbiol.">
        <title>Genomic Resource of Rice Seed Associated Bacteria.</title>
        <authorList>
            <person name="Midha S."/>
            <person name="Bansal K."/>
            <person name="Sharma S."/>
            <person name="Kumar N."/>
            <person name="Patil P.P."/>
            <person name="Chaudhry V."/>
            <person name="Patil P.B."/>
        </authorList>
    </citation>
    <scope>NUCLEOTIDE SEQUENCE [LARGE SCALE GENOMIC DNA]</scope>
    <source>
        <strain evidence="2 3">NS226</strain>
    </source>
</reference>
<feature type="transmembrane region" description="Helical" evidence="1">
    <location>
        <begin position="142"/>
        <end position="160"/>
    </location>
</feature>